<reference evidence="1" key="1">
    <citation type="submission" date="2019-10" db="EMBL/GenBank/DDBJ databases">
        <authorList>
            <consortium name="DOE Joint Genome Institute"/>
            <person name="Kuo A."/>
            <person name="Miyauchi S."/>
            <person name="Kiss E."/>
            <person name="Drula E."/>
            <person name="Kohler A."/>
            <person name="Sanchez-Garcia M."/>
            <person name="Andreopoulos B."/>
            <person name="Barry K.W."/>
            <person name="Bonito G."/>
            <person name="Buee M."/>
            <person name="Carver A."/>
            <person name="Chen C."/>
            <person name="Cichocki N."/>
            <person name="Clum A."/>
            <person name="Culley D."/>
            <person name="Crous P.W."/>
            <person name="Fauchery L."/>
            <person name="Girlanda M."/>
            <person name="Hayes R."/>
            <person name="Keri Z."/>
            <person name="LaButti K."/>
            <person name="Lipzen A."/>
            <person name="Lombard V."/>
            <person name="Magnuson J."/>
            <person name="Maillard F."/>
            <person name="Morin E."/>
            <person name="Murat C."/>
            <person name="Nolan M."/>
            <person name="Ohm R."/>
            <person name="Pangilinan J."/>
            <person name="Pereira M."/>
            <person name="Perotto S."/>
            <person name="Peter M."/>
            <person name="Riley R."/>
            <person name="Sitrit Y."/>
            <person name="Stielow B."/>
            <person name="Szollosi G."/>
            <person name="Zifcakova L."/>
            <person name="Stursova M."/>
            <person name="Spatafora J.W."/>
            <person name="Tedersoo L."/>
            <person name="Vaario L.-M."/>
            <person name="Yamada A."/>
            <person name="Yan M."/>
            <person name="Wang P."/>
            <person name="Xu J."/>
            <person name="Bruns T."/>
            <person name="Baldrian P."/>
            <person name="Vilgalys R."/>
            <person name="Henrissat B."/>
            <person name="Grigoriev I.V."/>
            <person name="Hibbett D."/>
            <person name="Nagy L.G."/>
            <person name="Martin F.M."/>
        </authorList>
    </citation>
    <scope>NUCLEOTIDE SEQUENCE</scope>
    <source>
        <strain evidence="1">BED1</strain>
    </source>
</reference>
<name>A0AAD4C8Z6_BOLED</name>
<keyword evidence="2" id="KW-1185">Reference proteome</keyword>
<comment type="caution">
    <text evidence="1">The sequence shown here is derived from an EMBL/GenBank/DDBJ whole genome shotgun (WGS) entry which is preliminary data.</text>
</comment>
<proteinExistence type="predicted"/>
<dbReference type="Proteomes" id="UP001194468">
    <property type="component" value="Unassembled WGS sequence"/>
</dbReference>
<dbReference type="EMBL" id="WHUW01000001">
    <property type="protein sequence ID" value="KAF8452149.1"/>
    <property type="molecule type" value="Genomic_DNA"/>
</dbReference>
<organism evidence="1 2">
    <name type="scientific">Boletus edulis BED1</name>
    <dbReference type="NCBI Taxonomy" id="1328754"/>
    <lineage>
        <taxon>Eukaryota</taxon>
        <taxon>Fungi</taxon>
        <taxon>Dikarya</taxon>
        <taxon>Basidiomycota</taxon>
        <taxon>Agaricomycotina</taxon>
        <taxon>Agaricomycetes</taxon>
        <taxon>Agaricomycetidae</taxon>
        <taxon>Boletales</taxon>
        <taxon>Boletineae</taxon>
        <taxon>Boletaceae</taxon>
        <taxon>Boletoideae</taxon>
        <taxon>Boletus</taxon>
    </lineage>
</organism>
<dbReference type="AlphaFoldDB" id="A0AAD4C8Z6"/>
<evidence type="ECO:0000313" key="2">
    <source>
        <dbReference type="Proteomes" id="UP001194468"/>
    </source>
</evidence>
<sequence>MLLIKEINNTTHTFARTILGALEECLSMASTNLLRRSFHLCTQFADEHNYQTPSFLIWDKIHQKFADPKDVMWLFCATHFPMPKLTSELVRHAHLRIVFVPAKPNTSDEHKKLVVDKRVQYAVLMLPCHARWIKLCQMAGLIVLEGQLDWAMCHVLQASMMDAQVCLCRQLGFMDVGCHVPHHDDIYRPMLGKLVIPRGGEPVDTDKINITSNISVLDTDNMNAHINVTMIASSRHAATKSQN</sequence>
<protein>
    <submittedName>
        <fullName evidence="1">Uncharacterized protein</fullName>
    </submittedName>
</protein>
<accession>A0AAD4C8Z6</accession>
<evidence type="ECO:0000313" key="1">
    <source>
        <dbReference type="EMBL" id="KAF8452149.1"/>
    </source>
</evidence>
<reference evidence="1" key="2">
    <citation type="journal article" date="2020" name="Nat. Commun.">
        <title>Large-scale genome sequencing of mycorrhizal fungi provides insights into the early evolution of symbiotic traits.</title>
        <authorList>
            <person name="Miyauchi S."/>
            <person name="Kiss E."/>
            <person name="Kuo A."/>
            <person name="Drula E."/>
            <person name="Kohler A."/>
            <person name="Sanchez-Garcia M."/>
            <person name="Morin E."/>
            <person name="Andreopoulos B."/>
            <person name="Barry K.W."/>
            <person name="Bonito G."/>
            <person name="Buee M."/>
            <person name="Carver A."/>
            <person name="Chen C."/>
            <person name="Cichocki N."/>
            <person name="Clum A."/>
            <person name="Culley D."/>
            <person name="Crous P.W."/>
            <person name="Fauchery L."/>
            <person name="Girlanda M."/>
            <person name="Hayes R.D."/>
            <person name="Keri Z."/>
            <person name="LaButti K."/>
            <person name="Lipzen A."/>
            <person name="Lombard V."/>
            <person name="Magnuson J."/>
            <person name="Maillard F."/>
            <person name="Murat C."/>
            <person name="Nolan M."/>
            <person name="Ohm R.A."/>
            <person name="Pangilinan J."/>
            <person name="Pereira M.F."/>
            <person name="Perotto S."/>
            <person name="Peter M."/>
            <person name="Pfister S."/>
            <person name="Riley R."/>
            <person name="Sitrit Y."/>
            <person name="Stielow J.B."/>
            <person name="Szollosi G."/>
            <person name="Zifcakova L."/>
            <person name="Stursova M."/>
            <person name="Spatafora J.W."/>
            <person name="Tedersoo L."/>
            <person name="Vaario L.M."/>
            <person name="Yamada A."/>
            <person name="Yan M."/>
            <person name="Wang P."/>
            <person name="Xu J."/>
            <person name="Bruns T."/>
            <person name="Baldrian P."/>
            <person name="Vilgalys R."/>
            <person name="Dunand C."/>
            <person name="Henrissat B."/>
            <person name="Grigoriev I.V."/>
            <person name="Hibbett D."/>
            <person name="Nagy L.G."/>
            <person name="Martin F.M."/>
        </authorList>
    </citation>
    <scope>NUCLEOTIDE SEQUENCE</scope>
    <source>
        <strain evidence="1">BED1</strain>
    </source>
</reference>
<gene>
    <name evidence="1" type="ORF">L210DRAFT_933749</name>
</gene>